<reference evidence="4 5" key="1">
    <citation type="submission" date="2008-07" db="EMBL/GenBank/DDBJ databases">
        <authorList>
            <person name="El-Sayed N."/>
            <person name="Caler E."/>
            <person name="Inman J."/>
            <person name="Amedeo P."/>
            <person name="Hass B."/>
            <person name="Wortman J."/>
        </authorList>
    </citation>
    <scope>NUCLEOTIDE SEQUENCE [LARGE SCALE GENOMIC DNA]</scope>
    <source>
        <strain evidence="5">ATCC 50983 / TXsc</strain>
    </source>
</reference>
<evidence type="ECO:0000313" key="4">
    <source>
        <dbReference type="EMBL" id="EER14264.1"/>
    </source>
</evidence>
<sequence>MGLWEKGRSLMLIEKIVEVADKQRRLERAGEEAEPVLSECQKICFELKDLLQPYQERGVLLDAHMVDLTTPLIAFITEEVSTEEAWPGSCHLICSTLYLIFKVRGLNSASSGCFPHDIALIEPVLKQAEEIFSTARAETEEGWESKYHQAGGRRLSCKFLPAAPSDGKKMGEMTVGDFSMRESVQSLVEDVIGDILLPSLEDPVTVVRWTAAKALGRISNALPSAAAVDVFTALTRDNDDGIKTLGNAHRLHGTSLAIAELIRRLGSTALAFDSPASLGALLSEVAKPAFECQGLAAARDAACFITWAVARGVCDREVVRKNLDMILRLLVCSSLLDPNIIVRRAASAAAQEIVGRLGCVSADDPGFLFVNLVDYWTVANRVHAATTLLGEVASKLSRSDSDLVPFVLDHLYRLHLRSTDKRTRELAARSVGALVPFVDDSHLSEFIEDRLLPACLEETTTHPTIFRHGALLGVSEVVVACEELINRDESRSGKILDTNTATLIRNVVPKLEKARLYRGRGGEMIRAAACSLMQAVFYVQIAAAEALMTLVVCRPSEITSDEIGKIGKEYIEKLEVADENVAARRGYVLALALITRARKTPPEDPVVSLFVREANAWPTHPISKDLVDAETRRWAVLGLLGVVQSEVVVDAVVETLIRCVVVDYATDSRGDVGRWVREGSVRGVSEVLAGRSMKSFVVDSCLAALISASVSRLDHVRVVAISGIEDIIVGRGCRGGGPFEKVYATVRKNYEAPPRIDSLQLPSNAVTTSQLRWPALWGDILELYRGKEKMNVFRSGLTSMRKFPAVRDKLVILSSVVSSAGSLSHGVAQEASEALISLLKEDEVFRCELAELLLILRQEINTVAVFPTKADRDSRFSIPWLTTMELLLARDLLVLNENEVSEVVKGIVAELRGSRSVAKLRECAVCLSTVYFGILPVSAETKTEIELALFGRLLCHEFPKIRHATAKTIYEKSLLCASRRDEDMFDIIIETDWTADEVLWKEVHLKICERIGVEAVVEQEAAMIPTRVPYNL</sequence>
<dbReference type="GO" id="GO:0000226">
    <property type="term" value="P:microtubule cytoskeleton organization"/>
    <property type="evidence" value="ECO:0007669"/>
    <property type="project" value="TreeGrafter"/>
</dbReference>
<dbReference type="GO" id="GO:0007023">
    <property type="term" value="P:post-chaperonin tubulin folding pathway"/>
    <property type="evidence" value="ECO:0007669"/>
    <property type="project" value="InterPro"/>
</dbReference>
<dbReference type="PANTHER" id="PTHR12658">
    <property type="entry name" value="BETA-TUBULIN COFACTOR D"/>
    <property type="match status" value="1"/>
</dbReference>
<keyword evidence="5" id="KW-1185">Reference proteome</keyword>
<keyword evidence="1" id="KW-0143">Chaperone</keyword>
<organism evidence="5">
    <name type="scientific">Perkinsus marinus (strain ATCC 50983 / TXsc)</name>
    <dbReference type="NCBI Taxonomy" id="423536"/>
    <lineage>
        <taxon>Eukaryota</taxon>
        <taxon>Sar</taxon>
        <taxon>Alveolata</taxon>
        <taxon>Perkinsozoa</taxon>
        <taxon>Perkinsea</taxon>
        <taxon>Perkinsida</taxon>
        <taxon>Perkinsidae</taxon>
        <taxon>Perkinsus</taxon>
    </lineage>
</organism>
<dbReference type="InterPro" id="IPR033162">
    <property type="entry name" value="TBCD"/>
</dbReference>
<dbReference type="Pfam" id="PF12612">
    <property type="entry name" value="TFCD_C"/>
    <property type="match status" value="1"/>
</dbReference>
<evidence type="ECO:0000259" key="3">
    <source>
        <dbReference type="Pfam" id="PF25767"/>
    </source>
</evidence>
<dbReference type="GO" id="GO:0007021">
    <property type="term" value="P:tubulin complex assembly"/>
    <property type="evidence" value="ECO:0007669"/>
    <property type="project" value="InterPro"/>
</dbReference>
<dbReference type="GO" id="GO:0048487">
    <property type="term" value="F:beta-tubulin binding"/>
    <property type="evidence" value="ECO:0007669"/>
    <property type="project" value="InterPro"/>
</dbReference>
<dbReference type="GeneID" id="9060301"/>
<dbReference type="GO" id="GO:0005096">
    <property type="term" value="F:GTPase activator activity"/>
    <property type="evidence" value="ECO:0007669"/>
    <property type="project" value="InterPro"/>
</dbReference>
<evidence type="ECO:0000313" key="5">
    <source>
        <dbReference type="Proteomes" id="UP000007800"/>
    </source>
</evidence>
<accession>C5KMV6</accession>
<dbReference type="EMBL" id="GG674496">
    <property type="protein sequence ID" value="EER14264.1"/>
    <property type="molecule type" value="Genomic_DNA"/>
</dbReference>
<dbReference type="InterPro" id="IPR011989">
    <property type="entry name" value="ARM-like"/>
</dbReference>
<dbReference type="PANTHER" id="PTHR12658:SF0">
    <property type="entry name" value="TUBULIN-SPECIFIC CHAPERONE D"/>
    <property type="match status" value="1"/>
</dbReference>
<gene>
    <name evidence="4" type="ORF">Pmar_PMAR029336</name>
</gene>
<dbReference type="InterPro" id="IPR016024">
    <property type="entry name" value="ARM-type_fold"/>
</dbReference>
<feature type="domain" description="Tubulin-folding cofactor D ARM repeats" evidence="3">
    <location>
        <begin position="181"/>
        <end position="359"/>
    </location>
</feature>
<evidence type="ECO:0000256" key="1">
    <source>
        <dbReference type="ARBA" id="ARBA00023186"/>
    </source>
</evidence>
<dbReference type="OrthoDB" id="269822at2759"/>
<dbReference type="InterPro" id="IPR022577">
    <property type="entry name" value="TBCD_C"/>
</dbReference>
<dbReference type="InterPro" id="IPR058033">
    <property type="entry name" value="ARM_TBCD_2nd"/>
</dbReference>
<dbReference type="InParanoid" id="C5KMV6"/>
<evidence type="ECO:0000259" key="2">
    <source>
        <dbReference type="Pfam" id="PF12612"/>
    </source>
</evidence>
<dbReference type="Gene3D" id="1.25.10.10">
    <property type="entry name" value="Leucine-rich Repeat Variant"/>
    <property type="match status" value="2"/>
</dbReference>
<dbReference type="Pfam" id="PF25767">
    <property type="entry name" value="ARM_TBCD_2nd"/>
    <property type="match status" value="1"/>
</dbReference>
<dbReference type="Pfam" id="PF23579">
    <property type="entry name" value="ARM_TBCD"/>
    <property type="match status" value="1"/>
</dbReference>
<dbReference type="RefSeq" id="XP_002782469.1">
    <property type="nucleotide sequence ID" value="XM_002782423.1"/>
</dbReference>
<feature type="domain" description="Tubulin-folding cofactor D C-terminal" evidence="2">
    <location>
        <begin position="700"/>
        <end position="919"/>
    </location>
</feature>
<dbReference type="AlphaFoldDB" id="C5KMV6"/>
<proteinExistence type="predicted"/>
<protein>
    <submittedName>
        <fullName evidence="4">Beta-tubulin cofactor d, putative</fullName>
    </submittedName>
</protein>
<dbReference type="SUPFAM" id="SSF48371">
    <property type="entry name" value="ARM repeat"/>
    <property type="match status" value="1"/>
</dbReference>
<name>C5KMV6_PERM5</name>
<dbReference type="Proteomes" id="UP000007800">
    <property type="component" value="Unassembled WGS sequence"/>
</dbReference>